<dbReference type="EMBL" id="JAKVQD010000006">
    <property type="protein sequence ID" value="MCH4553666.1"/>
    <property type="molecule type" value="Genomic_DNA"/>
</dbReference>
<keyword evidence="3" id="KW-1185">Reference proteome</keyword>
<dbReference type="CDD" id="cd04301">
    <property type="entry name" value="NAT_SF"/>
    <property type="match status" value="1"/>
</dbReference>
<evidence type="ECO:0000259" key="1">
    <source>
        <dbReference type="PROSITE" id="PS51186"/>
    </source>
</evidence>
<feature type="domain" description="N-acetyltransferase" evidence="1">
    <location>
        <begin position="4"/>
        <end position="151"/>
    </location>
</feature>
<reference evidence="2" key="1">
    <citation type="submission" date="2022-02" db="EMBL/GenBank/DDBJ databases">
        <title>Aestuariibaculum sp., a marine bacterium isolated from sediment in Guangxi.</title>
        <authorList>
            <person name="Ying J."/>
        </authorList>
    </citation>
    <scope>NUCLEOTIDE SEQUENCE</scope>
    <source>
        <strain evidence="2">L182</strain>
    </source>
</reference>
<dbReference type="Proteomes" id="UP001156141">
    <property type="component" value="Unassembled WGS sequence"/>
</dbReference>
<proteinExistence type="predicted"/>
<dbReference type="RefSeq" id="WP_240574779.1">
    <property type="nucleotide sequence ID" value="NZ_CP136709.1"/>
</dbReference>
<protein>
    <submittedName>
        <fullName evidence="2">GNAT family N-acetyltransferase</fullName>
    </submittedName>
</protein>
<evidence type="ECO:0000313" key="2">
    <source>
        <dbReference type="EMBL" id="MCH4553666.1"/>
    </source>
</evidence>
<dbReference type="SUPFAM" id="SSF55729">
    <property type="entry name" value="Acyl-CoA N-acyltransferases (Nat)"/>
    <property type="match status" value="1"/>
</dbReference>
<comment type="caution">
    <text evidence="2">The sequence shown here is derived from an EMBL/GenBank/DDBJ whole genome shotgun (WGS) entry which is preliminary data.</text>
</comment>
<dbReference type="InterPro" id="IPR000182">
    <property type="entry name" value="GNAT_dom"/>
</dbReference>
<dbReference type="Pfam" id="PF13673">
    <property type="entry name" value="Acetyltransf_10"/>
    <property type="match status" value="1"/>
</dbReference>
<dbReference type="PROSITE" id="PS51186">
    <property type="entry name" value="GNAT"/>
    <property type="match status" value="1"/>
</dbReference>
<dbReference type="Gene3D" id="3.40.630.30">
    <property type="match status" value="1"/>
</dbReference>
<accession>A0ABS9RL42</accession>
<organism evidence="2 3">
    <name type="scientific">Aestuariibaculum lutulentum</name>
    <dbReference type="NCBI Taxonomy" id="2920935"/>
    <lineage>
        <taxon>Bacteria</taxon>
        <taxon>Pseudomonadati</taxon>
        <taxon>Bacteroidota</taxon>
        <taxon>Flavobacteriia</taxon>
        <taxon>Flavobacteriales</taxon>
        <taxon>Flavobacteriaceae</taxon>
    </lineage>
</organism>
<dbReference type="InterPro" id="IPR016181">
    <property type="entry name" value="Acyl_CoA_acyltransferase"/>
</dbReference>
<name>A0ABS9RL42_9FLAO</name>
<gene>
    <name evidence="2" type="ORF">MKW35_13650</name>
</gene>
<sequence length="151" mass="17159">MTKQHPYDIKIISAPETFPVRHPVLRPGKPIETCNFDGDNLETTFHLGIYNNNQLLGVVSYFKSSTNLLSEALQYQLRGMAVLDTFQGKGLGNLLVAYGDTLLKEKKIQVVWCNAREVAKTFYKKNNFKVIGEPFNISDIGLHYVMYKSLK</sequence>
<evidence type="ECO:0000313" key="3">
    <source>
        <dbReference type="Proteomes" id="UP001156141"/>
    </source>
</evidence>